<dbReference type="InterPro" id="IPR001943">
    <property type="entry name" value="UVR_dom"/>
</dbReference>
<evidence type="ECO:0000256" key="2">
    <source>
        <dbReference type="ARBA" id="ARBA00008533"/>
    </source>
</evidence>
<proteinExistence type="inferred from homology"/>
<evidence type="ECO:0000256" key="7">
    <source>
        <dbReference type="ARBA" id="ARBA00022840"/>
    </source>
</evidence>
<feature type="short sequence motif" description="Beta-hairpin" evidence="12">
    <location>
        <begin position="93"/>
        <end position="116"/>
    </location>
</feature>
<dbReference type="EMBL" id="MHRF01000003">
    <property type="protein sequence ID" value="OHA18661.1"/>
    <property type="molecule type" value="Genomic_DNA"/>
</dbReference>
<keyword evidence="7 12" id="KW-0067">ATP-binding</keyword>
<reference evidence="17 18" key="1">
    <citation type="journal article" date="2016" name="Nat. Commun.">
        <title>Thousands of microbial genomes shed light on interconnected biogeochemical processes in an aquifer system.</title>
        <authorList>
            <person name="Anantharaman K."/>
            <person name="Brown C.T."/>
            <person name="Hug L.A."/>
            <person name="Sharon I."/>
            <person name="Castelle C.J."/>
            <person name="Probst A.J."/>
            <person name="Thomas B.C."/>
            <person name="Singh A."/>
            <person name="Wilkins M.J."/>
            <person name="Karaoz U."/>
            <person name="Brodie E.L."/>
            <person name="Williams K.H."/>
            <person name="Hubbard S.S."/>
            <person name="Banfield J.F."/>
        </authorList>
    </citation>
    <scope>NUCLEOTIDE SEQUENCE [LARGE SCALE GENOMIC DNA]</scope>
</reference>
<sequence>MSKPLFKLHSPFTPAGDQPKAILALSKGVARGDRYQTLLGVTGSGKTFTAANVIAQQDKPVLVIAHNKTLAAQLVQEYREFFPENAVNYFVSYYDFYQPEAYMPVTDTYIEKEAMINDEIDRLRHATTQTLLTRRDCIVVASVSCIYNLGSPEEYLKEHLQLTTRMKMPRAQLVRALTDIHYERTNADLEPGLFRAVGNAVEIMPPNERVLFRLELSDEGIQAIDVFDPVSRVHLKSTDTVFLFPRKHFVTQEDQQKRAIESIKKELAMRLKEFETQGKPLEAERLKRRTNYDLAMIREIGYCNGIENYARHFSGKPVGSPPDTLLSYFPKTKDGAPDFLTIIDESHVTVPQIGGMQAGDASRKKTLVEYGFRLPSAADNRPLTADEFTQRVGQVIFTSATPSTYEREISTQIVEQVIRPTGLIDPEIVIKPVSAKGKYVGQIKDFIEEAGKVIKKGERVIATTLTKKMAEDLSVYLKEAGYKAEYLHSEIKTIERIRILTDFRKGTFDFLVGVNLLREGLDLPELSLIGILDADKEGFLRSETSLIQIMGRAARNVNGRVIIYADTSTGSIERAVAETKRRRTIQLAYNKKHGITPQTIKKNIKDITESMQSEHEKAVGELLTIDGGLFEKNPKALIKEKERQMSAAVKVLDFETAAILRDEIVVLTRRMEASAPEKISQTTGKRPKT</sequence>
<dbReference type="GO" id="GO:0003677">
    <property type="term" value="F:DNA binding"/>
    <property type="evidence" value="ECO:0007669"/>
    <property type="project" value="UniProtKB-UniRule"/>
</dbReference>
<dbReference type="InterPro" id="IPR001650">
    <property type="entry name" value="Helicase_C-like"/>
</dbReference>
<comment type="subcellular location">
    <subcellularLocation>
        <location evidence="1 12 13">Cytoplasm</location>
    </subcellularLocation>
</comment>
<evidence type="ECO:0000256" key="3">
    <source>
        <dbReference type="ARBA" id="ARBA00022490"/>
    </source>
</evidence>
<gene>
    <name evidence="12" type="primary">uvrB</name>
    <name evidence="17" type="ORF">A2664_00330</name>
</gene>
<evidence type="ECO:0000313" key="17">
    <source>
        <dbReference type="EMBL" id="OHA18661.1"/>
    </source>
</evidence>
<dbReference type="Pfam" id="PF00271">
    <property type="entry name" value="Helicase_C"/>
    <property type="match status" value="1"/>
</dbReference>
<comment type="subunit">
    <text evidence="10 12 13">Forms a heterotetramer with UvrA during the search for lesions. Interacts with UvrC in an incision complex.</text>
</comment>
<dbReference type="Pfam" id="PF12344">
    <property type="entry name" value="UvrB"/>
    <property type="match status" value="1"/>
</dbReference>
<dbReference type="PROSITE" id="PS50151">
    <property type="entry name" value="UVR"/>
    <property type="match status" value="1"/>
</dbReference>
<keyword evidence="8 12" id="KW-0267">Excision nuclease</keyword>
<dbReference type="NCBIfam" id="TIGR00631">
    <property type="entry name" value="uvrb"/>
    <property type="match status" value="1"/>
</dbReference>
<dbReference type="PANTHER" id="PTHR24029">
    <property type="entry name" value="UVRABC SYSTEM PROTEIN B"/>
    <property type="match status" value="1"/>
</dbReference>
<dbReference type="InterPro" id="IPR027417">
    <property type="entry name" value="P-loop_NTPase"/>
</dbReference>
<evidence type="ECO:0000256" key="4">
    <source>
        <dbReference type="ARBA" id="ARBA00022741"/>
    </source>
</evidence>
<dbReference type="GO" id="GO:0006289">
    <property type="term" value="P:nucleotide-excision repair"/>
    <property type="evidence" value="ECO:0007669"/>
    <property type="project" value="UniProtKB-UniRule"/>
</dbReference>
<dbReference type="SMART" id="SM00487">
    <property type="entry name" value="DEXDc"/>
    <property type="match status" value="1"/>
</dbReference>
<dbReference type="CDD" id="cd18790">
    <property type="entry name" value="SF2_C_UvrB"/>
    <property type="match status" value="1"/>
</dbReference>
<dbReference type="GO" id="GO:0009380">
    <property type="term" value="C:excinuclease repair complex"/>
    <property type="evidence" value="ECO:0007669"/>
    <property type="project" value="InterPro"/>
</dbReference>
<dbReference type="GO" id="GO:0005524">
    <property type="term" value="F:ATP binding"/>
    <property type="evidence" value="ECO:0007669"/>
    <property type="project" value="UniProtKB-UniRule"/>
</dbReference>
<evidence type="ECO:0000256" key="1">
    <source>
        <dbReference type="ARBA" id="ARBA00004496"/>
    </source>
</evidence>
<dbReference type="Gene3D" id="3.40.50.300">
    <property type="entry name" value="P-loop containing nucleotide triphosphate hydrolases"/>
    <property type="match status" value="3"/>
</dbReference>
<evidence type="ECO:0000256" key="6">
    <source>
        <dbReference type="ARBA" id="ARBA00022769"/>
    </source>
</evidence>
<evidence type="ECO:0000256" key="10">
    <source>
        <dbReference type="ARBA" id="ARBA00026033"/>
    </source>
</evidence>
<comment type="function">
    <text evidence="12">The UvrABC repair system catalyzes the recognition and processing of DNA lesions. A damage recognition complex composed of 2 UvrA and 2 UvrB subunits scans DNA for abnormalities. Upon binding of the UvrA(2)B(2) complex to a putative damaged site, the DNA wraps around one UvrB monomer. DNA wrap is dependent on ATP binding by UvrB and probably causes local melting of the DNA helix, facilitating insertion of UvrB beta-hairpin between the DNA strands. Then UvrB probes one DNA strand for the presence of a lesion. If a lesion is found the UvrA subunits dissociate and the UvrB-DNA preincision complex is formed. This complex is subsequently bound by UvrC and the second UvrB is released. If no lesion is found, the DNA wraps around the other UvrB subunit that will check the other stand for damage.</text>
</comment>
<keyword evidence="6 12" id="KW-0228">DNA excision</keyword>
<dbReference type="STRING" id="1802301.A2664_00330"/>
<feature type="domain" description="Helicase C-terminal" evidence="16">
    <location>
        <begin position="442"/>
        <end position="608"/>
    </location>
</feature>
<evidence type="ECO:0000256" key="13">
    <source>
        <dbReference type="RuleBase" id="RU003587"/>
    </source>
</evidence>
<keyword evidence="4 12" id="KW-0547">Nucleotide-binding</keyword>
<dbReference type="GO" id="GO:0009381">
    <property type="term" value="F:excinuclease ABC activity"/>
    <property type="evidence" value="ECO:0007669"/>
    <property type="project" value="UniProtKB-UniRule"/>
</dbReference>
<name>A0A1G2M6J1_9BACT</name>
<evidence type="ECO:0000259" key="15">
    <source>
        <dbReference type="PROSITE" id="PS51192"/>
    </source>
</evidence>
<feature type="domain" description="UVR" evidence="14">
    <location>
        <begin position="635"/>
        <end position="670"/>
    </location>
</feature>
<dbReference type="InterPro" id="IPR041471">
    <property type="entry name" value="UvrB_inter"/>
</dbReference>
<dbReference type="GO" id="GO:0005737">
    <property type="term" value="C:cytoplasm"/>
    <property type="evidence" value="ECO:0007669"/>
    <property type="project" value="UniProtKB-SubCell"/>
</dbReference>
<dbReference type="InterPro" id="IPR004807">
    <property type="entry name" value="UvrB"/>
</dbReference>
<dbReference type="Gene3D" id="4.10.860.10">
    <property type="entry name" value="UVR domain"/>
    <property type="match status" value="1"/>
</dbReference>
<keyword evidence="9 12" id="KW-0234">DNA repair</keyword>
<organism evidence="17 18">
    <name type="scientific">Candidatus Taylorbacteria bacterium RIFCSPHIGHO2_01_FULL_46_22b</name>
    <dbReference type="NCBI Taxonomy" id="1802301"/>
    <lineage>
        <taxon>Bacteria</taxon>
        <taxon>Candidatus Tayloriibacteriota</taxon>
    </lineage>
</organism>
<evidence type="ECO:0000313" key="18">
    <source>
        <dbReference type="Proteomes" id="UP000178873"/>
    </source>
</evidence>
<dbReference type="InterPro" id="IPR024759">
    <property type="entry name" value="UvrB_YAD/RRR_dom"/>
</dbReference>
<comment type="caution">
    <text evidence="17">The sequence shown here is derived from an EMBL/GenBank/DDBJ whole genome shotgun (WGS) entry which is preliminary data.</text>
</comment>
<keyword evidence="12 13" id="KW-0742">SOS response</keyword>
<feature type="binding site" evidence="12">
    <location>
        <begin position="40"/>
        <end position="47"/>
    </location>
    <ligand>
        <name>ATP</name>
        <dbReference type="ChEBI" id="CHEBI:30616"/>
    </ligand>
</feature>
<dbReference type="GO" id="GO:0016887">
    <property type="term" value="F:ATP hydrolysis activity"/>
    <property type="evidence" value="ECO:0007669"/>
    <property type="project" value="InterPro"/>
</dbReference>
<dbReference type="PANTHER" id="PTHR24029:SF0">
    <property type="entry name" value="UVRABC SYSTEM PROTEIN B"/>
    <property type="match status" value="1"/>
</dbReference>
<dbReference type="AlphaFoldDB" id="A0A1G2M6J1"/>
<evidence type="ECO:0000256" key="8">
    <source>
        <dbReference type="ARBA" id="ARBA00022881"/>
    </source>
</evidence>
<dbReference type="PROSITE" id="PS51194">
    <property type="entry name" value="HELICASE_CTER"/>
    <property type="match status" value="1"/>
</dbReference>
<evidence type="ECO:0000256" key="5">
    <source>
        <dbReference type="ARBA" id="ARBA00022763"/>
    </source>
</evidence>
<dbReference type="Pfam" id="PF02151">
    <property type="entry name" value="UVR"/>
    <property type="match status" value="1"/>
</dbReference>
<keyword evidence="3 12" id="KW-0963">Cytoplasm</keyword>
<dbReference type="SUPFAM" id="SSF52540">
    <property type="entry name" value="P-loop containing nucleoside triphosphate hydrolases"/>
    <property type="match status" value="2"/>
</dbReference>
<protein>
    <recommendedName>
        <fullName evidence="11 12">UvrABC system protein B</fullName>
        <shortName evidence="12">Protein UvrB</shortName>
    </recommendedName>
    <alternativeName>
        <fullName evidence="12">Excinuclease ABC subunit B</fullName>
    </alternativeName>
</protein>
<dbReference type="CDD" id="cd17916">
    <property type="entry name" value="DEXHc_UvrB"/>
    <property type="match status" value="1"/>
</dbReference>
<dbReference type="InterPro" id="IPR014001">
    <property type="entry name" value="Helicase_ATP-bd"/>
</dbReference>
<evidence type="ECO:0000256" key="12">
    <source>
        <dbReference type="HAMAP-Rule" id="MF_00204"/>
    </source>
</evidence>
<dbReference type="NCBIfam" id="NF003673">
    <property type="entry name" value="PRK05298.1"/>
    <property type="match status" value="1"/>
</dbReference>
<dbReference type="PROSITE" id="PS51192">
    <property type="entry name" value="HELICASE_ATP_BIND_1"/>
    <property type="match status" value="1"/>
</dbReference>
<dbReference type="GO" id="GO:0009432">
    <property type="term" value="P:SOS response"/>
    <property type="evidence" value="ECO:0007669"/>
    <property type="project" value="UniProtKB-UniRule"/>
</dbReference>
<comment type="domain">
    <text evidence="12">The beta-hairpin motif is involved in DNA binding.</text>
</comment>
<evidence type="ECO:0000256" key="11">
    <source>
        <dbReference type="ARBA" id="ARBA00029504"/>
    </source>
</evidence>
<dbReference type="Pfam" id="PF04851">
    <property type="entry name" value="ResIII"/>
    <property type="match status" value="1"/>
</dbReference>
<evidence type="ECO:0000259" key="14">
    <source>
        <dbReference type="PROSITE" id="PS50151"/>
    </source>
</evidence>
<dbReference type="InterPro" id="IPR036876">
    <property type="entry name" value="UVR_dom_sf"/>
</dbReference>
<evidence type="ECO:0000256" key="9">
    <source>
        <dbReference type="ARBA" id="ARBA00023204"/>
    </source>
</evidence>
<accession>A0A1G2M6J1</accession>
<dbReference type="SUPFAM" id="SSF46600">
    <property type="entry name" value="C-terminal UvrC-binding domain of UvrB"/>
    <property type="match status" value="1"/>
</dbReference>
<feature type="domain" description="Helicase ATP-binding" evidence="15">
    <location>
        <begin position="27"/>
        <end position="162"/>
    </location>
</feature>
<dbReference type="SMART" id="SM00490">
    <property type="entry name" value="HELICc"/>
    <property type="match status" value="1"/>
</dbReference>
<comment type="similarity">
    <text evidence="2 12 13">Belongs to the UvrB family.</text>
</comment>
<dbReference type="Pfam" id="PF17757">
    <property type="entry name" value="UvrB_inter"/>
    <property type="match status" value="1"/>
</dbReference>
<dbReference type="InterPro" id="IPR006935">
    <property type="entry name" value="Helicase/UvrB_N"/>
</dbReference>
<dbReference type="Proteomes" id="UP000178873">
    <property type="component" value="Unassembled WGS sequence"/>
</dbReference>
<dbReference type="HAMAP" id="MF_00204">
    <property type="entry name" value="UvrB"/>
    <property type="match status" value="1"/>
</dbReference>
<keyword evidence="5 12" id="KW-0227">DNA damage</keyword>
<evidence type="ECO:0000259" key="16">
    <source>
        <dbReference type="PROSITE" id="PS51194"/>
    </source>
</evidence>